<keyword evidence="1" id="KW-0812">Transmembrane</keyword>
<comment type="caution">
    <text evidence="2">The sequence shown here is derived from an EMBL/GenBank/DDBJ whole genome shotgun (WGS) entry which is preliminary data.</text>
</comment>
<protein>
    <submittedName>
        <fullName evidence="2">Uncharacterized protein</fullName>
    </submittedName>
</protein>
<accession>J9FI58</accession>
<name>J9FI58_9ZZZZ</name>
<evidence type="ECO:0000313" key="2">
    <source>
        <dbReference type="EMBL" id="EJW94551.1"/>
    </source>
</evidence>
<sequence length="31" mass="3233">MIGETGAFGTVLAYLIGALVVYLVMLSMGEL</sequence>
<dbReference type="AlphaFoldDB" id="J9FI58"/>
<keyword evidence="1" id="KW-1133">Transmembrane helix</keyword>
<feature type="non-terminal residue" evidence="2">
    <location>
        <position position="31"/>
    </location>
</feature>
<evidence type="ECO:0000256" key="1">
    <source>
        <dbReference type="SAM" id="Phobius"/>
    </source>
</evidence>
<dbReference type="EMBL" id="AMCI01006312">
    <property type="protein sequence ID" value="EJW94551.1"/>
    <property type="molecule type" value="Genomic_DNA"/>
</dbReference>
<gene>
    <name evidence="2" type="ORF">EVA_17340</name>
</gene>
<reference evidence="2" key="1">
    <citation type="journal article" date="2012" name="PLoS ONE">
        <title>Gene sets for utilization of primary and secondary nutrition supplies in the distal gut of endangered iberian lynx.</title>
        <authorList>
            <person name="Alcaide M."/>
            <person name="Messina E."/>
            <person name="Richter M."/>
            <person name="Bargiela R."/>
            <person name="Peplies J."/>
            <person name="Huws S.A."/>
            <person name="Newbold C.J."/>
            <person name="Golyshin P.N."/>
            <person name="Simon M.A."/>
            <person name="Lopez G."/>
            <person name="Yakimov M.M."/>
            <person name="Ferrer M."/>
        </authorList>
    </citation>
    <scope>NUCLEOTIDE SEQUENCE</scope>
</reference>
<organism evidence="2">
    <name type="scientific">gut metagenome</name>
    <dbReference type="NCBI Taxonomy" id="749906"/>
    <lineage>
        <taxon>unclassified sequences</taxon>
        <taxon>metagenomes</taxon>
        <taxon>organismal metagenomes</taxon>
    </lineage>
</organism>
<keyword evidence="1" id="KW-0472">Membrane</keyword>
<proteinExistence type="predicted"/>
<feature type="transmembrane region" description="Helical" evidence="1">
    <location>
        <begin position="6"/>
        <end position="26"/>
    </location>
</feature>